<organism evidence="2 3">
    <name type="scientific">Rhizophagus irregularis</name>
    <dbReference type="NCBI Taxonomy" id="588596"/>
    <lineage>
        <taxon>Eukaryota</taxon>
        <taxon>Fungi</taxon>
        <taxon>Fungi incertae sedis</taxon>
        <taxon>Mucoromycota</taxon>
        <taxon>Glomeromycotina</taxon>
        <taxon>Glomeromycetes</taxon>
        <taxon>Glomerales</taxon>
        <taxon>Glomeraceae</taxon>
        <taxon>Rhizophagus</taxon>
    </lineage>
</organism>
<name>A0A2N1NBJ5_9GLOM</name>
<dbReference type="VEuPathDB" id="FungiDB:FUN_000183"/>
<protein>
    <submittedName>
        <fullName evidence="2">Uncharacterized protein</fullName>
    </submittedName>
</protein>
<reference evidence="2 3" key="2">
    <citation type="submission" date="2017-10" db="EMBL/GenBank/DDBJ databases">
        <title>Extensive intraspecific genome diversity in a model arbuscular mycorrhizal fungus.</title>
        <authorList>
            <person name="Chen E.C.H."/>
            <person name="Morin E."/>
            <person name="Baudet D."/>
            <person name="Noel J."/>
            <person name="Ndikumana S."/>
            <person name="Charron P."/>
            <person name="St-Onge C."/>
            <person name="Giorgi J."/>
            <person name="Grigoriev I.V."/>
            <person name="Roux C."/>
            <person name="Martin F.M."/>
            <person name="Corradi N."/>
        </authorList>
    </citation>
    <scope>NUCLEOTIDE SEQUENCE [LARGE SCALE GENOMIC DNA]</scope>
    <source>
        <strain evidence="2 3">C2</strain>
    </source>
</reference>
<evidence type="ECO:0000256" key="1">
    <source>
        <dbReference type="SAM" id="MobiDB-lite"/>
    </source>
</evidence>
<sequence length="107" mass="12447">MKISLHDPITKTTGYVLFVNYEESHEVTFSWTQTKLVENNQTFQCGVVTCTFTTDSGEFVNENDEKKLQESESHITTPTTKNNQSQYRIILPRSPLQQLFLDQKHYV</sequence>
<reference evidence="2 3" key="1">
    <citation type="submission" date="2016-04" db="EMBL/GenBank/DDBJ databases">
        <title>Genome analyses suggest a sexual origin of heterokaryosis in a supposedly ancient asexual fungus.</title>
        <authorList>
            <person name="Ropars J."/>
            <person name="Sedzielewska K."/>
            <person name="Noel J."/>
            <person name="Charron P."/>
            <person name="Farinelli L."/>
            <person name="Marton T."/>
            <person name="Kruger M."/>
            <person name="Pelin A."/>
            <person name="Brachmann A."/>
            <person name="Corradi N."/>
        </authorList>
    </citation>
    <scope>NUCLEOTIDE SEQUENCE [LARGE SCALE GENOMIC DNA]</scope>
    <source>
        <strain evidence="2 3">C2</strain>
    </source>
</reference>
<gene>
    <name evidence="2" type="ORF">RhiirC2_849279</name>
</gene>
<dbReference type="Proteomes" id="UP000233469">
    <property type="component" value="Unassembled WGS sequence"/>
</dbReference>
<dbReference type="VEuPathDB" id="FungiDB:RhiirFUN_015614"/>
<proteinExistence type="predicted"/>
<accession>A0A2N1NBJ5</accession>
<dbReference type="EMBL" id="LLXL01000534">
    <property type="protein sequence ID" value="PKK71273.1"/>
    <property type="molecule type" value="Genomic_DNA"/>
</dbReference>
<evidence type="ECO:0000313" key="3">
    <source>
        <dbReference type="Proteomes" id="UP000233469"/>
    </source>
</evidence>
<dbReference type="AlphaFoldDB" id="A0A2N1NBJ5"/>
<feature type="compositionally biased region" description="Polar residues" evidence="1">
    <location>
        <begin position="74"/>
        <end position="84"/>
    </location>
</feature>
<feature type="compositionally biased region" description="Basic and acidic residues" evidence="1">
    <location>
        <begin position="64"/>
        <end position="73"/>
    </location>
</feature>
<dbReference type="VEuPathDB" id="FungiDB:RhiirA1_474539"/>
<comment type="caution">
    <text evidence="2">The sequence shown here is derived from an EMBL/GenBank/DDBJ whole genome shotgun (WGS) entry which is preliminary data.</text>
</comment>
<evidence type="ECO:0000313" key="2">
    <source>
        <dbReference type="EMBL" id="PKK71273.1"/>
    </source>
</evidence>
<feature type="region of interest" description="Disordered" evidence="1">
    <location>
        <begin position="64"/>
        <end position="84"/>
    </location>
</feature>